<comment type="caution">
    <text evidence="1">The sequence shown here is derived from an EMBL/GenBank/DDBJ whole genome shotgun (WGS) entry which is preliminary data.</text>
</comment>
<dbReference type="GeneID" id="33896287"/>
<accession>A0AAX2CDT1</accession>
<reference evidence="1 2" key="1">
    <citation type="submission" date="2016-08" db="EMBL/GenBank/DDBJ databases">
        <authorList>
            <person name="Loux V."/>
            <person name="Rue O."/>
        </authorList>
    </citation>
    <scope>NUCLEOTIDE SEQUENCE [LARGE SCALE GENOMIC DNA]</scope>
    <source>
        <strain evidence="1 2">AFSSA_08CEB44bac</strain>
    </source>
</reference>
<name>A0AAX2CDT1_9BACI</name>
<gene>
    <name evidence="1" type="ORF">BCB44BAC_01033</name>
</gene>
<dbReference type="EMBL" id="FMIK01000018">
    <property type="protein sequence ID" value="SCL86843.1"/>
    <property type="molecule type" value="Genomic_DNA"/>
</dbReference>
<proteinExistence type="predicted"/>
<evidence type="ECO:0000313" key="2">
    <source>
        <dbReference type="Proteomes" id="UP000242164"/>
    </source>
</evidence>
<organism evidence="1 2">
    <name type="scientific">Bacillus cytotoxicus</name>
    <dbReference type="NCBI Taxonomy" id="580165"/>
    <lineage>
        <taxon>Bacteria</taxon>
        <taxon>Bacillati</taxon>
        <taxon>Bacillota</taxon>
        <taxon>Bacilli</taxon>
        <taxon>Bacillales</taxon>
        <taxon>Bacillaceae</taxon>
        <taxon>Bacillus</taxon>
        <taxon>Bacillus cereus group</taxon>
    </lineage>
</organism>
<dbReference type="Proteomes" id="UP000242164">
    <property type="component" value="Unassembled WGS sequence"/>
</dbReference>
<dbReference type="RefSeq" id="WP_011984009.1">
    <property type="nucleotide sequence ID" value="NZ_CP024096.1"/>
</dbReference>
<sequence>MTNEKDPKEIDQNELLLTLLNSQDGKNIILEALKLAGADPHTDHFDPEQLKKLSTTNIDELRTAILNNPILVQKMQDFIQSTNLGLLTSIPTSSNSATPLTQEQILQTILENPSALENIFQLTQKLGIDKDAVLAELTKLQAAINLLKQLPSDE</sequence>
<evidence type="ECO:0000313" key="1">
    <source>
        <dbReference type="EMBL" id="SCL86843.1"/>
    </source>
</evidence>
<dbReference type="AlphaFoldDB" id="A0AAX2CDT1"/>
<protein>
    <submittedName>
        <fullName evidence="1">Uncharacterized protein</fullName>
    </submittedName>
</protein>